<dbReference type="AlphaFoldDB" id="A0A0G0PJ29"/>
<accession>A0A0G0PJ29</accession>
<reference evidence="1 2" key="1">
    <citation type="journal article" date="2015" name="Nature">
        <title>rRNA introns, odd ribosomes, and small enigmatic genomes across a large radiation of phyla.</title>
        <authorList>
            <person name="Brown C.T."/>
            <person name="Hug L.A."/>
            <person name="Thomas B.C."/>
            <person name="Sharon I."/>
            <person name="Castelle C.J."/>
            <person name="Singh A."/>
            <person name="Wilkins M.J."/>
            <person name="Williams K.H."/>
            <person name="Banfield J.F."/>
        </authorList>
    </citation>
    <scope>NUCLEOTIDE SEQUENCE [LARGE SCALE GENOMIC DNA]</scope>
</reference>
<evidence type="ECO:0000313" key="1">
    <source>
        <dbReference type="EMBL" id="KKQ89341.1"/>
    </source>
</evidence>
<gene>
    <name evidence="1" type="ORF">UT11_C0028G0001</name>
</gene>
<organism evidence="1 2">
    <name type="scientific">Berkelbacteria bacterium GW2011_GWA2_38_9</name>
    <dbReference type="NCBI Taxonomy" id="1618334"/>
    <lineage>
        <taxon>Bacteria</taxon>
        <taxon>Candidatus Berkelbacteria</taxon>
    </lineage>
</organism>
<evidence type="ECO:0000313" key="2">
    <source>
        <dbReference type="Proteomes" id="UP000033934"/>
    </source>
</evidence>
<protein>
    <submittedName>
        <fullName evidence="1">Uncharacterized protein</fullName>
    </submittedName>
</protein>
<sequence>GHVCYGIHRTINLILNINCPNYATITKHEPALRSGRG</sequence>
<comment type="caution">
    <text evidence="1">The sequence shown here is derived from an EMBL/GenBank/DDBJ whole genome shotgun (WGS) entry which is preliminary data.</text>
</comment>
<name>A0A0G0PJ29_9BACT</name>
<dbReference type="Proteomes" id="UP000033934">
    <property type="component" value="Unassembled WGS sequence"/>
</dbReference>
<dbReference type="EMBL" id="LBVO01000028">
    <property type="protein sequence ID" value="KKQ89341.1"/>
    <property type="molecule type" value="Genomic_DNA"/>
</dbReference>
<proteinExistence type="predicted"/>
<feature type="non-terminal residue" evidence="1">
    <location>
        <position position="1"/>
    </location>
</feature>